<dbReference type="Proteomes" id="UP000242715">
    <property type="component" value="Unassembled WGS sequence"/>
</dbReference>
<organism evidence="1 2">
    <name type="scientific">Trifolium subterraneum</name>
    <name type="common">Subterranean clover</name>
    <dbReference type="NCBI Taxonomy" id="3900"/>
    <lineage>
        <taxon>Eukaryota</taxon>
        <taxon>Viridiplantae</taxon>
        <taxon>Streptophyta</taxon>
        <taxon>Embryophyta</taxon>
        <taxon>Tracheophyta</taxon>
        <taxon>Spermatophyta</taxon>
        <taxon>Magnoliopsida</taxon>
        <taxon>eudicotyledons</taxon>
        <taxon>Gunneridae</taxon>
        <taxon>Pentapetalae</taxon>
        <taxon>rosids</taxon>
        <taxon>fabids</taxon>
        <taxon>Fabales</taxon>
        <taxon>Fabaceae</taxon>
        <taxon>Papilionoideae</taxon>
        <taxon>50 kb inversion clade</taxon>
        <taxon>NPAAA clade</taxon>
        <taxon>Hologalegina</taxon>
        <taxon>IRL clade</taxon>
        <taxon>Trifolieae</taxon>
        <taxon>Trifolium</taxon>
    </lineage>
</organism>
<accession>A0A2Z6NFL1</accession>
<protein>
    <submittedName>
        <fullName evidence="1">Uncharacterized protein</fullName>
    </submittedName>
</protein>
<proteinExistence type="predicted"/>
<reference evidence="2" key="1">
    <citation type="journal article" date="2017" name="Front. Plant Sci.">
        <title>Climate Clever Clovers: New Paradigm to Reduce the Environmental Footprint of Ruminants by Breeding Low Methanogenic Forages Utilizing Haplotype Variation.</title>
        <authorList>
            <person name="Kaur P."/>
            <person name="Appels R."/>
            <person name="Bayer P.E."/>
            <person name="Keeble-Gagnere G."/>
            <person name="Wang J."/>
            <person name="Hirakawa H."/>
            <person name="Shirasawa K."/>
            <person name="Vercoe P."/>
            <person name="Stefanova K."/>
            <person name="Durmic Z."/>
            <person name="Nichols P."/>
            <person name="Revell C."/>
            <person name="Isobe S.N."/>
            <person name="Edwards D."/>
            <person name="Erskine W."/>
        </authorList>
    </citation>
    <scope>NUCLEOTIDE SEQUENCE [LARGE SCALE GENOMIC DNA]</scope>
    <source>
        <strain evidence="2">cv. Daliak</strain>
    </source>
</reference>
<name>A0A2Z6NFL1_TRISU</name>
<evidence type="ECO:0000313" key="1">
    <source>
        <dbReference type="EMBL" id="GAU30469.1"/>
    </source>
</evidence>
<evidence type="ECO:0000313" key="2">
    <source>
        <dbReference type="Proteomes" id="UP000242715"/>
    </source>
</evidence>
<dbReference type="AlphaFoldDB" id="A0A2Z6NFL1"/>
<sequence>MMGPGGCYKKGAFFVTAFGPHHGDPGALPHDLLHPLSSGVFAFRGNRTTYHEAASNINGCSWPPITIPDEHFFVGLGPPISHVFLADFVASWRLLALNILVFYCSDGKAMSCLDHFLVSEGLVEKGEIAGQWVGDPDISDHCPGLVEKGEIAGQWVGDPDISDHCPNSFHVKGKKAYVVKQKLKLLKDSLKNWRRDIHVACSAFIYCSYRGLLIKGAS</sequence>
<gene>
    <name evidence="1" type="ORF">TSUD_18490</name>
</gene>
<keyword evidence="2" id="KW-1185">Reference proteome</keyword>
<dbReference type="OrthoDB" id="1436718at2759"/>
<dbReference type="EMBL" id="DF973427">
    <property type="protein sequence ID" value="GAU30469.1"/>
    <property type="molecule type" value="Genomic_DNA"/>
</dbReference>